<organism evidence="2 3">
    <name type="scientific">Azospirillum brasilense</name>
    <dbReference type="NCBI Taxonomy" id="192"/>
    <lineage>
        <taxon>Bacteria</taxon>
        <taxon>Pseudomonadati</taxon>
        <taxon>Pseudomonadota</taxon>
        <taxon>Alphaproteobacteria</taxon>
        <taxon>Rhodospirillales</taxon>
        <taxon>Azospirillaceae</taxon>
        <taxon>Azospirillum</taxon>
    </lineage>
</organism>
<proteinExistence type="predicted"/>
<comment type="caution">
    <text evidence="2">The sequence shown here is derived from an EMBL/GenBank/DDBJ whole genome shotgun (WGS) entry which is preliminary data.</text>
</comment>
<feature type="domain" description="YjiS-like" evidence="1">
    <location>
        <begin position="20"/>
        <end position="55"/>
    </location>
</feature>
<protein>
    <submittedName>
        <fullName evidence="2">DUF1127 domain-containing protein</fullName>
    </submittedName>
</protein>
<gene>
    <name evidence="2" type="ORF">CHT98_01815</name>
</gene>
<evidence type="ECO:0000313" key="2">
    <source>
        <dbReference type="EMBL" id="OYD86323.1"/>
    </source>
</evidence>
<evidence type="ECO:0000259" key="1">
    <source>
        <dbReference type="Pfam" id="PF06568"/>
    </source>
</evidence>
<evidence type="ECO:0000313" key="3">
    <source>
        <dbReference type="Proteomes" id="UP000215367"/>
    </source>
</evidence>
<dbReference type="AlphaFoldDB" id="A0A235HL89"/>
<dbReference type="EMBL" id="NOWT01000001">
    <property type="protein sequence ID" value="OYD86323.1"/>
    <property type="molecule type" value="Genomic_DNA"/>
</dbReference>
<sequence>MTLHVLPRTAPPPARRLRALLAWIAHLREQSRQRDALLSLSDRELRDIGITRYDAVTEAQKPLWR</sequence>
<dbReference type="InterPro" id="IPR009506">
    <property type="entry name" value="YjiS-like"/>
</dbReference>
<dbReference type="RefSeq" id="WP_094301574.1">
    <property type="nucleotide sequence ID" value="NZ_NOWT01000001.1"/>
</dbReference>
<reference evidence="2 3" key="1">
    <citation type="submission" date="2017-07" db="EMBL/GenBank/DDBJ databases">
        <title>Whole genome sequence of Azospirillum brasilense 2A1, a potential biofertilizer strain.</title>
        <authorList>
            <person name="Fontana C.A."/>
            <person name="Toffoli L.M."/>
            <person name="Salazar S.M."/>
            <person name="Puglisi E."/>
            <person name="Pedraza R."/>
            <person name="Bassi D."/>
            <person name="Cocconcelli P.S."/>
        </authorList>
    </citation>
    <scope>NUCLEOTIDE SEQUENCE [LARGE SCALE GENOMIC DNA]</scope>
    <source>
        <strain evidence="2 3">2A1</strain>
    </source>
</reference>
<dbReference type="Pfam" id="PF06568">
    <property type="entry name" value="YjiS-like"/>
    <property type="match status" value="1"/>
</dbReference>
<accession>A0A235HL89</accession>
<dbReference type="Proteomes" id="UP000215367">
    <property type="component" value="Unassembled WGS sequence"/>
</dbReference>
<name>A0A235HL89_AZOBR</name>